<evidence type="ECO:0000313" key="2">
    <source>
        <dbReference type="Proteomes" id="UP000308600"/>
    </source>
</evidence>
<name>A0ACD3A714_9AGAR</name>
<organism evidence="1 2">
    <name type="scientific">Pluteus cervinus</name>
    <dbReference type="NCBI Taxonomy" id="181527"/>
    <lineage>
        <taxon>Eukaryota</taxon>
        <taxon>Fungi</taxon>
        <taxon>Dikarya</taxon>
        <taxon>Basidiomycota</taxon>
        <taxon>Agaricomycotina</taxon>
        <taxon>Agaricomycetes</taxon>
        <taxon>Agaricomycetidae</taxon>
        <taxon>Agaricales</taxon>
        <taxon>Pluteineae</taxon>
        <taxon>Pluteaceae</taxon>
        <taxon>Pluteus</taxon>
    </lineage>
</organism>
<feature type="non-terminal residue" evidence="1">
    <location>
        <position position="188"/>
    </location>
</feature>
<evidence type="ECO:0000313" key="1">
    <source>
        <dbReference type="EMBL" id="TFK61673.1"/>
    </source>
</evidence>
<protein>
    <submittedName>
        <fullName evidence="1">Uncharacterized protein</fullName>
    </submittedName>
</protein>
<dbReference type="EMBL" id="ML208638">
    <property type="protein sequence ID" value="TFK61673.1"/>
    <property type="molecule type" value="Genomic_DNA"/>
</dbReference>
<proteinExistence type="predicted"/>
<keyword evidence="2" id="KW-1185">Reference proteome</keyword>
<accession>A0ACD3A714</accession>
<gene>
    <name evidence="1" type="ORF">BDN72DRAFT_849473</name>
</gene>
<dbReference type="Proteomes" id="UP000308600">
    <property type="component" value="Unassembled WGS sequence"/>
</dbReference>
<reference evidence="1 2" key="1">
    <citation type="journal article" date="2019" name="Nat. Ecol. Evol.">
        <title>Megaphylogeny resolves global patterns of mushroom evolution.</title>
        <authorList>
            <person name="Varga T."/>
            <person name="Krizsan K."/>
            <person name="Foldi C."/>
            <person name="Dima B."/>
            <person name="Sanchez-Garcia M."/>
            <person name="Sanchez-Ramirez S."/>
            <person name="Szollosi G.J."/>
            <person name="Szarkandi J.G."/>
            <person name="Papp V."/>
            <person name="Albert L."/>
            <person name="Andreopoulos W."/>
            <person name="Angelini C."/>
            <person name="Antonin V."/>
            <person name="Barry K.W."/>
            <person name="Bougher N.L."/>
            <person name="Buchanan P."/>
            <person name="Buyck B."/>
            <person name="Bense V."/>
            <person name="Catcheside P."/>
            <person name="Chovatia M."/>
            <person name="Cooper J."/>
            <person name="Damon W."/>
            <person name="Desjardin D."/>
            <person name="Finy P."/>
            <person name="Geml J."/>
            <person name="Haridas S."/>
            <person name="Hughes K."/>
            <person name="Justo A."/>
            <person name="Karasinski D."/>
            <person name="Kautmanova I."/>
            <person name="Kiss B."/>
            <person name="Kocsube S."/>
            <person name="Kotiranta H."/>
            <person name="LaButti K.M."/>
            <person name="Lechner B.E."/>
            <person name="Liimatainen K."/>
            <person name="Lipzen A."/>
            <person name="Lukacs Z."/>
            <person name="Mihaltcheva S."/>
            <person name="Morgado L.N."/>
            <person name="Niskanen T."/>
            <person name="Noordeloos M.E."/>
            <person name="Ohm R.A."/>
            <person name="Ortiz-Santana B."/>
            <person name="Ovrebo C."/>
            <person name="Racz N."/>
            <person name="Riley R."/>
            <person name="Savchenko A."/>
            <person name="Shiryaev A."/>
            <person name="Soop K."/>
            <person name="Spirin V."/>
            <person name="Szebenyi C."/>
            <person name="Tomsovsky M."/>
            <person name="Tulloss R.E."/>
            <person name="Uehling J."/>
            <person name="Grigoriev I.V."/>
            <person name="Vagvolgyi C."/>
            <person name="Papp T."/>
            <person name="Martin F.M."/>
            <person name="Miettinen O."/>
            <person name="Hibbett D.S."/>
            <person name="Nagy L.G."/>
        </authorList>
    </citation>
    <scope>NUCLEOTIDE SEQUENCE [LARGE SCALE GENOMIC DNA]</scope>
    <source>
        <strain evidence="1 2">NL-1719</strain>
    </source>
</reference>
<sequence>MPLPPTAKTSTSVFFTNSISSRTHSLRHVAPIKFPLPPMHAIQFAVFTFLSLFTVYQLFYILKDLFQPKKKRRSMMLPLALTVFIMLTSYLLGAIFLITVFSHPNPTGSTLLATPANTLSILSDVFIILTLGYFLWEDVMDRQTYLLVIFIQSLSWIYGVVLVIQLDQQGWLVSGGINLGTGLSPDPN</sequence>